<feature type="region of interest" description="Disordered" evidence="3">
    <location>
        <begin position="377"/>
        <end position="460"/>
    </location>
</feature>
<dbReference type="Gene3D" id="1.25.40.20">
    <property type="entry name" value="Ankyrin repeat-containing domain"/>
    <property type="match status" value="1"/>
</dbReference>
<feature type="compositionally biased region" description="Polar residues" evidence="3">
    <location>
        <begin position="490"/>
        <end position="499"/>
    </location>
</feature>
<dbReference type="GeneID" id="89947087"/>
<dbReference type="RefSeq" id="XP_064679347.1">
    <property type="nucleotide sequence ID" value="XM_064822747.1"/>
</dbReference>
<feature type="region of interest" description="Disordered" evidence="3">
    <location>
        <begin position="487"/>
        <end position="526"/>
    </location>
</feature>
<comment type="caution">
    <text evidence="5">The sequence shown here is derived from an EMBL/GenBank/DDBJ whole genome shotgun (WGS) entry which is preliminary data.</text>
</comment>
<dbReference type="SUPFAM" id="SSF48403">
    <property type="entry name" value="Ankyrin repeat"/>
    <property type="match status" value="1"/>
</dbReference>
<keyword evidence="2" id="KW-0175">Coiled coil</keyword>
<evidence type="ECO:0000313" key="5">
    <source>
        <dbReference type="EMBL" id="KAK4512681.1"/>
    </source>
</evidence>
<feature type="compositionally biased region" description="Low complexity" evidence="3">
    <location>
        <begin position="277"/>
        <end position="292"/>
    </location>
</feature>
<proteinExistence type="predicted"/>
<accession>A0AAN7DDF4</accession>
<feature type="compositionally biased region" description="Acidic residues" evidence="3">
    <location>
        <begin position="502"/>
        <end position="526"/>
    </location>
</feature>
<feature type="compositionally biased region" description="Low complexity" evidence="3">
    <location>
        <begin position="446"/>
        <end position="460"/>
    </location>
</feature>
<dbReference type="InterPro" id="IPR036770">
    <property type="entry name" value="Ankyrin_rpt-contain_sf"/>
</dbReference>
<keyword evidence="6" id="KW-1185">Reference proteome</keyword>
<feature type="chain" id="PRO_5042866248" evidence="4">
    <location>
        <begin position="18"/>
        <end position="1036"/>
    </location>
</feature>
<protein>
    <submittedName>
        <fullName evidence="5">Uncharacterized protein</fullName>
    </submittedName>
</protein>
<feature type="region of interest" description="Disordered" evidence="3">
    <location>
        <begin position="272"/>
        <end position="302"/>
    </location>
</feature>
<evidence type="ECO:0000256" key="1">
    <source>
        <dbReference type="PROSITE-ProRule" id="PRU00023"/>
    </source>
</evidence>
<feature type="region of interest" description="Disordered" evidence="3">
    <location>
        <begin position="1013"/>
        <end position="1036"/>
    </location>
</feature>
<feature type="region of interest" description="Disordered" evidence="3">
    <location>
        <begin position="582"/>
        <end position="616"/>
    </location>
</feature>
<feature type="compositionally biased region" description="Polar residues" evidence="3">
    <location>
        <begin position="785"/>
        <end position="798"/>
    </location>
</feature>
<evidence type="ECO:0000313" key="6">
    <source>
        <dbReference type="Proteomes" id="UP001304243"/>
    </source>
</evidence>
<feature type="compositionally biased region" description="Acidic residues" evidence="3">
    <location>
        <begin position="423"/>
        <end position="444"/>
    </location>
</feature>
<feature type="region of interest" description="Disordered" evidence="3">
    <location>
        <begin position="763"/>
        <end position="798"/>
    </location>
</feature>
<feature type="compositionally biased region" description="Low complexity" evidence="3">
    <location>
        <begin position="411"/>
        <end position="420"/>
    </location>
</feature>
<keyword evidence="1" id="KW-0040">ANK repeat</keyword>
<feature type="coiled-coil region" evidence="2">
    <location>
        <begin position="222"/>
        <end position="258"/>
    </location>
</feature>
<organism evidence="5 6">
    <name type="scientific">Mucor velutinosus</name>
    <dbReference type="NCBI Taxonomy" id="708070"/>
    <lineage>
        <taxon>Eukaryota</taxon>
        <taxon>Fungi</taxon>
        <taxon>Fungi incertae sedis</taxon>
        <taxon>Mucoromycota</taxon>
        <taxon>Mucoromycotina</taxon>
        <taxon>Mucoromycetes</taxon>
        <taxon>Mucorales</taxon>
        <taxon>Mucorineae</taxon>
        <taxon>Mucoraceae</taxon>
        <taxon>Mucor</taxon>
    </lineage>
</organism>
<feature type="compositionally biased region" description="Polar residues" evidence="3">
    <location>
        <begin position="679"/>
        <end position="689"/>
    </location>
</feature>
<reference evidence="5 6" key="1">
    <citation type="submission" date="2022-11" db="EMBL/GenBank/DDBJ databases">
        <title>Mucor velutinosus strain NIH1002 WGS.</title>
        <authorList>
            <person name="Subramanian P."/>
            <person name="Mullikin J.C."/>
            <person name="Segre J.A."/>
            <person name="Zelazny A.M."/>
        </authorList>
    </citation>
    <scope>NUCLEOTIDE SEQUENCE [LARGE SCALE GENOMIC DNA]</scope>
    <source>
        <strain evidence="5 6">NIH1002</strain>
    </source>
</reference>
<evidence type="ECO:0000256" key="4">
    <source>
        <dbReference type="SAM" id="SignalP"/>
    </source>
</evidence>
<feature type="compositionally biased region" description="Low complexity" evidence="3">
    <location>
        <begin position="1017"/>
        <end position="1030"/>
    </location>
</feature>
<dbReference type="Proteomes" id="UP001304243">
    <property type="component" value="Unassembled WGS sequence"/>
</dbReference>
<dbReference type="PROSITE" id="PS50088">
    <property type="entry name" value="ANK_REPEAT"/>
    <property type="match status" value="1"/>
</dbReference>
<dbReference type="EMBL" id="JASEJX010000021">
    <property type="protein sequence ID" value="KAK4512681.1"/>
    <property type="molecule type" value="Genomic_DNA"/>
</dbReference>
<name>A0AAN7DDF4_9FUNG</name>
<gene>
    <name evidence="5" type="ORF">ATC70_003385</name>
</gene>
<evidence type="ECO:0000256" key="2">
    <source>
        <dbReference type="SAM" id="Coils"/>
    </source>
</evidence>
<evidence type="ECO:0000256" key="3">
    <source>
        <dbReference type="SAM" id="MobiDB-lite"/>
    </source>
</evidence>
<dbReference type="AlphaFoldDB" id="A0AAN7DDF4"/>
<dbReference type="InterPro" id="IPR002110">
    <property type="entry name" value="Ankyrin_rpt"/>
</dbReference>
<keyword evidence="4" id="KW-0732">Signal</keyword>
<feature type="repeat" description="ANK" evidence="1">
    <location>
        <begin position="107"/>
        <end position="139"/>
    </location>
</feature>
<sequence length="1036" mass="117327">MVLNTQLSALLVDWTTALVNNDIAQVQKYLTMEPELLWTPIPQALDNFDHLEQRLVESNKLGSTFQPVSAIHFTCLYMNQEDRFRLLAYLIEQSSLHDLDTRFWGECNNSTLHLACFLENTQVARLLMDKGVSATPSNDLGYVPSDITSSDTILQYLRQQKQQQLSRNRSVRPNYSTPDRFKLLRELAEETTNTAGEDQKKLEISLDRQKSDGRYFRKGRVKETQQKVLTEEEAELEKQRLKRQMEVAQLVKKSAVKNNPLFIKLEKKAYTLPSPPSKSAASAVDSTTTAGAMENKQDHPPEHLAETISESKRNSRVISSLKVNSYVSSSIFVQADEDTTEPKSPPAIVTMIDSYQTSDEQDDNKACTTSTLSVNETQTQIFSTEPDELLDDGQSSLPVEQPKMASVLNQETSVTTATRSTDTEEEGESTDDDGDDESDGEDYFDSNTNNNGNIVNSSSSLSKINYSPAAADKKIVYPDIRTYYEHTKTVKNAPQQNQPCERDEETEDSDQDDEDDDDEVEEEEEEIVPVQFATRLASPIYKSVKILNEDRRISPTLDKAHETLSFLPPEKQVEDVMEQIQTSAASNKGATSVEPSLPVRPQRSDLRRSSSTTSNMGGNAIAALKQLEKQDSKEMKRMSGSQKAAWTMSMSSWAAILDREFNLEELDQEKKLKEMQRLHQASNKTQEQVPPTPDYLGSDKVELSDQDVDAMLRQGSMPNSRTSLDKTLATDSTLSLSLNFTDFETPVIPKVAVQKSISTNTSAPQIGEIPRLNASRSVRRKPLASSLSESNIQQPQQQRVKQYNITLNKMPFKKPGHGKLYLHVNGIQDILLPLPKDRAYVRCVVSDGRFEYMSRYEILSQNINFDYECVIDTHPDMIITISLHVRPDYVMKSRTPFSRLFSKKKKKECLSGYVNKEDGAIGQARFALAHMLPVCQHNSYLAGFHCFNAWYSRSFKERHRQKKKKRDPDQDVLKVVGNFDVEMLYLPVDDFNQKQPFPRNLRECDEIIKQLHQSVESTTKASTSSSPSPSERYHTF</sequence>
<feature type="region of interest" description="Disordered" evidence="3">
    <location>
        <begin position="677"/>
        <end position="699"/>
    </location>
</feature>
<feature type="compositionally biased region" description="Polar residues" evidence="3">
    <location>
        <begin position="582"/>
        <end position="594"/>
    </location>
</feature>
<feature type="signal peptide" evidence="4">
    <location>
        <begin position="1"/>
        <end position="17"/>
    </location>
</feature>